<dbReference type="EMBL" id="CP001614">
    <property type="protein sequence ID" value="ACR13318.1"/>
    <property type="molecule type" value="Genomic_DNA"/>
</dbReference>
<dbReference type="OrthoDB" id="5772359at2"/>
<dbReference type="PANTHER" id="PTHR34981">
    <property type="entry name" value="CELL DIVISION PROTEIN ZAPA"/>
    <property type="match status" value="1"/>
</dbReference>
<protein>
    <recommendedName>
        <fullName evidence="3">Cell division protein ZapA</fullName>
    </recommendedName>
    <alternativeName>
        <fullName evidence="11">Z ring-associated protein ZapA</fullName>
    </alternativeName>
</protein>
<name>C5BMD4_TERTT</name>
<comment type="function">
    <text evidence="9">Activator of cell division through the inhibition of FtsZ GTPase activity, therefore promoting FtsZ assembly into bundles of protofilaments necessary for the formation of the division Z ring. It is recruited early at mid-cell but it is not essential for cell division.</text>
</comment>
<evidence type="ECO:0000256" key="1">
    <source>
        <dbReference type="ARBA" id="ARBA00004496"/>
    </source>
</evidence>
<keyword evidence="6" id="KW-0175">Coiled coil</keyword>
<organism evidence="12 13">
    <name type="scientific">Teredinibacter turnerae (strain ATCC 39867 / T7901)</name>
    <dbReference type="NCBI Taxonomy" id="377629"/>
    <lineage>
        <taxon>Bacteria</taxon>
        <taxon>Pseudomonadati</taxon>
        <taxon>Pseudomonadota</taxon>
        <taxon>Gammaproteobacteria</taxon>
        <taxon>Cellvibrionales</taxon>
        <taxon>Cellvibrionaceae</taxon>
        <taxon>Teredinibacter</taxon>
    </lineage>
</organism>
<dbReference type="SUPFAM" id="SSF102829">
    <property type="entry name" value="Cell division protein ZapA-like"/>
    <property type="match status" value="1"/>
</dbReference>
<dbReference type="GO" id="GO:0000921">
    <property type="term" value="P:septin ring assembly"/>
    <property type="evidence" value="ECO:0007669"/>
    <property type="project" value="TreeGrafter"/>
</dbReference>
<dbReference type="Proteomes" id="UP000009080">
    <property type="component" value="Chromosome"/>
</dbReference>
<dbReference type="STRING" id="377629.TERTU_0398"/>
<evidence type="ECO:0000256" key="8">
    <source>
        <dbReference type="ARBA" id="ARBA00023306"/>
    </source>
</evidence>
<dbReference type="PANTHER" id="PTHR34981:SF1">
    <property type="entry name" value="CELL DIVISION PROTEIN ZAPA"/>
    <property type="match status" value="1"/>
</dbReference>
<dbReference type="GO" id="GO:0005829">
    <property type="term" value="C:cytosol"/>
    <property type="evidence" value="ECO:0007669"/>
    <property type="project" value="TreeGrafter"/>
</dbReference>
<keyword evidence="4" id="KW-0963">Cytoplasm</keyword>
<evidence type="ECO:0000313" key="13">
    <source>
        <dbReference type="Proteomes" id="UP000009080"/>
    </source>
</evidence>
<dbReference type="Gene3D" id="3.30.160.880">
    <property type="entry name" value="Cell division protein ZapA protomer, N-terminal domain"/>
    <property type="match status" value="1"/>
</dbReference>
<keyword evidence="13" id="KW-1185">Reference proteome</keyword>
<accession>C5BMD4</accession>
<comment type="subunit">
    <text evidence="10">Homodimer. Interacts with FtsZ.</text>
</comment>
<dbReference type="GO" id="GO:0030428">
    <property type="term" value="C:cell septum"/>
    <property type="evidence" value="ECO:0007669"/>
    <property type="project" value="TreeGrafter"/>
</dbReference>
<dbReference type="HOGENOM" id="CLU_116623_2_0_6"/>
<keyword evidence="5" id="KW-0132">Cell division</keyword>
<dbReference type="GO" id="GO:0043093">
    <property type="term" value="P:FtsZ-dependent cytokinesis"/>
    <property type="evidence" value="ECO:0007669"/>
    <property type="project" value="TreeGrafter"/>
</dbReference>
<comment type="subcellular location">
    <subcellularLocation>
        <location evidence="1">Cytoplasm</location>
    </subcellularLocation>
</comment>
<comment type="similarity">
    <text evidence="2">Belongs to the ZapA family. Type 1 subfamily.</text>
</comment>
<proteinExistence type="inferred from homology"/>
<evidence type="ECO:0000256" key="2">
    <source>
        <dbReference type="ARBA" id="ARBA00010074"/>
    </source>
</evidence>
<keyword evidence="8" id="KW-0131">Cell cycle</keyword>
<evidence type="ECO:0000256" key="10">
    <source>
        <dbReference type="ARBA" id="ARBA00026068"/>
    </source>
</evidence>
<dbReference type="GO" id="GO:0032153">
    <property type="term" value="C:cell division site"/>
    <property type="evidence" value="ECO:0007669"/>
    <property type="project" value="TreeGrafter"/>
</dbReference>
<sequence length="95" mass="10431">MSSEPQSVTVTILDKNYQIACPPSERESLQRAAKELDARMRVIRSTGNVIGLERIAIMAALNLCYDLNKIGEQADQKQSVALERLLGKLDSALDG</sequence>
<evidence type="ECO:0000256" key="4">
    <source>
        <dbReference type="ARBA" id="ARBA00022490"/>
    </source>
</evidence>
<evidence type="ECO:0000256" key="5">
    <source>
        <dbReference type="ARBA" id="ARBA00022618"/>
    </source>
</evidence>
<dbReference type="RefSeq" id="WP_015819431.1">
    <property type="nucleotide sequence ID" value="NC_012997.1"/>
</dbReference>
<dbReference type="Gene3D" id="1.20.5.50">
    <property type="match status" value="1"/>
</dbReference>
<reference evidence="12 13" key="1">
    <citation type="journal article" date="2009" name="PLoS ONE">
        <title>The complete genome of Teredinibacter turnerae T7901: an intracellular endosymbiont of marine wood-boring bivalves (shipworms).</title>
        <authorList>
            <person name="Yang J.C."/>
            <person name="Madupu R."/>
            <person name="Durkin A.S."/>
            <person name="Ekborg N.A."/>
            <person name="Pedamallu C.S."/>
            <person name="Hostetler J.B."/>
            <person name="Radune D."/>
            <person name="Toms B.S."/>
            <person name="Henrissat B."/>
            <person name="Coutinho P.M."/>
            <person name="Schwarz S."/>
            <person name="Field L."/>
            <person name="Trindade-Silva A.E."/>
            <person name="Soares C.A.G."/>
            <person name="Elshahawi S."/>
            <person name="Hanora A."/>
            <person name="Schmidt E.W."/>
            <person name="Haygood M.G."/>
            <person name="Posfai J."/>
            <person name="Benner J."/>
            <person name="Madinger C."/>
            <person name="Nove J."/>
            <person name="Anton B."/>
            <person name="Chaudhary K."/>
            <person name="Foster J."/>
            <person name="Holman A."/>
            <person name="Kumar S."/>
            <person name="Lessard P.A."/>
            <person name="Luyten Y.A."/>
            <person name="Slatko B."/>
            <person name="Wood N."/>
            <person name="Wu B."/>
            <person name="Teplitski M."/>
            <person name="Mougous J.D."/>
            <person name="Ward N."/>
            <person name="Eisen J.A."/>
            <person name="Badger J.H."/>
            <person name="Distel D.L."/>
        </authorList>
    </citation>
    <scope>NUCLEOTIDE SEQUENCE [LARGE SCALE GENOMIC DNA]</scope>
    <source>
        <strain evidence="13">ATCC 39867 / T7901</strain>
    </source>
</reference>
<dbReference type="AlphaFoldDB" id="C5BMD4"/>
<gene>
    <name evidence="12" type="ordered locus">TERTU_0398</name>
</gene>
<dbReference type="InterPro" id="IPR042233">
    <property type="entry name" value="Cell_div_ZapA_N"/>
</dbReference>
<dbReference type="InterPro" id="IPR007838">
    <property type="entry name" value="Cell_div_ZapA-like"/>
</dbReference>
<evidence type="ECO:0000256" key="7">
    <source>
        <dbReference type="ARBA" id="ARBA00023210"/>
    </source>
</evidence>
<dbReference type="InterPro" id="IPR036192">
    <property type="entry name" value="Cell_div_ZapA-like_sf"/>
</dbReference>
<evidence type="ECO:0000256" key="11">
    <source>
        <dbReference type="ARBA" id="ARBA00033158"/>
    </source>
</evidence>
<evidence type="ECO:0000256" key="3">
    <source>
        <dbReference type="ARBA" id="ARBA00015195"/>
    </source>
</evidence>
<dbReference type="Pfam" id="PF05164">
    <property type="entry name" value="ZapA"/>
    <property type="match status" value="1"/>
</dbReference>
<dbReference type="GO" id="GO:0000917">
    <property type="term" value="P:division septum assembly"/>
    <property type="evidence" value="ECO:0007669"/>
    <property type="project" value="UniProtKB-KW"/>
</dbReference>
<evidence type="ECO:0000256" key="6">
    <source>
        <dbReference type="ARBA" id="ARBA00023054"/>
    </source>
</evidence>
<evidence type="ECO:0000256" key="9">
    <source>
        <dbReference type="ARBA" id="ARBA00024910"/>
    </source>
</evidence>
<dbReference type="KEGG" id="ttu:TERTU_0398"/>
<dbReference type="eggNOG" id="COG3027">
    <property type="taxonomic scope" value="Bacteria"/>
</dbReference>
<keyword evidence="7" id="KW-0717">Septation</keyword>
<evidence type="ECO:0000313" key="12">
    <source>
        <dbReference type="EMBL" id="ACR13318.1"/>
    </source>
</evidence>